<proteinExistence type="predicted"/>
<evidence type="ECO:0000313" key="2">
    <source>
        <dbReference type="Proteomes" id="UP000198549"/>
    </source>
</evidence>
<dbReference type="EMBL" id="LT629709">
    <property type="protein sequence ID" value="SDO43120.1"/>
    <property type="molecule type" value="Genomic_DNA"/>
</dbReference>
<name>A0A1H0JHW8_PSERE</name>
<protein>
    <submittedName>
        <fullName evidence="1">Uncharacterized protein</fullName>
    </submittedName>
</protein>
<reference evidence="1 2" key="1">
    <citation type="submission" date="2016-10" db="EMBL/GenBank/DDBJ databases">
        <authorList>
            <person name="de Groot N.N."/>
        </authorList>
    </citation>
    <scope>NUCLEOTIDE SEQUENCE [LARGE SCALE GENOMIC DNA]</scope>
    <source>
        <strain evidence="1 2">BS3776</strain>
    </source>
</reference>
<sequence>MFDPRNDLPLCASHYIQAVEAVRGQGAALKLLRELLCLNAHAEMVYAPDINAYFLRLDDLDRGSNKRVRMLDAVATMPFESVEVFRAEIATWTPQDYAHVHDSMGLNALIELGLLLSN</sequence>
<dbReference type="AlphaFoldDB" id="A0A1H0JHW8"/>
<organism evidence="1 2">
    <name type="scientific">Pseudomonas reinekei</name>
    <dbReference type="NCBI Taxonomy" id="395598"/>
    <lineage>
        <taxon>Bacteria</taxon>
        <taxon>Pseudomonadati</taxon>
        <taxon>Pseudomonadota</taxon>
        <taxon>Gammaproteobacteria</taxon>
        <taxon>Pseudomonadales</taxon>
        <taxon>Pseudomonadaceae</taxon>
        <taxon>Pseudomonas</taxon>
    </lineage>
</organism>
<evidence type="ECO:0000313" key="1">
    <source>
        <dbReference type="EMBL" id="SDO43120.1"/>
    </source>
</evidence>
<accession>A0A1H0JHW8</accession>
<dbReference type="RefSeq" id="WP_231977947.1">
    <property type="nucleotide sequence ID" value="NZ_LT629709.1"/>
</dbReference>
<dbReference type="Proteomes" id="UP000198549">
    <property type="component" value="Chromosome I"/>
</dbReference>
<gene>
    <name evidence="1" type="ORF">SAMN04490202_0868</name>
</gene>